<dbReference type="InterPro" id="IPR013103">
    <property type="entry name" value="RVT_2"/>
</dbReference>
<organism evidence="2 3">
    <name type="scientific">Cymbomonas tetramitiformis</name>
    <dbReference type="NCBI Taxonomy" id="36881"/>
    <lineage>
        <taxon>Eukaryota</taxon>
        <taxon>Viridiplantae</taxon>
        <taxon>Chlorophyta</taxon>
        <taxon>Pyramimonadophyceae</taxon>
        <taxon>Pyramimonadales</taxon>
        <taxon>Pyramimonadaceae</taxon>
        <taxon>Cymbomonas</taxon>
    </lineage>
</organism>
<dbReference type="AlphaFoldDB" id="A0AAE0H066"/>
<accession>A0AAE0H066</accession>
<evidence type="ECO:0000313" key="2">
    <source>
        <dbReference type="EMBL" id="KAK3287426.1"/>
    </source>
</evidence>
<feature type="domain" description="Reverse transcriptase Ty1/copia-type" evidence="1">
    <location>
        <begin position="231"/>
        <end position="317"/>
    </location>
</feature>
<gene>
    <name evidence="2" type="ORF">CYMTET_5061</name>
</gene>
<evidence type="ECO:0000313" key="3">
    <source>
        <dbReference type="Proteomes" id="UP001190700"/>
    </source>
</evidence>
<protein>
    <recommendedName>
        <fullName evidence="1">Reverse transcriptase Ty1/copia-type domain-containing protein</fullName>
    </recommendedName>
</protein>
<reference evidence="2 3" key="1">
    <citation type="journal article" date="2015" name="Genome Biol. Evol.">
        <title>Comparative Genomics of a Bacterivorous Green Alga Reveals Evolutionary Causalities and Consequences of Phago-Mixotrophic Mode of Nutrition.</title>
        <authorList>
            <person name="Burns J.A."/>
            <person name="Paasch A."/>
            <person name="Narechania A."/>
            <person name="Kim E."/>
        </authorList>
    </citation>
    <scope>NUCLEOTIDE SEQUENCE [LARGE SCALE GENOMIC DNA]</scope>
    <source>
        <strain evidence="2 3">PLY_AMNH</strain>
    </source>
</reference>
<comment type="caution">
    <text evidence="2">The sequence shown here is derived from an EMBL/GenBank/DDBJ whole genome shotgun (WGS) entry which is preliminary data.</text>
</comment>
<dbReference type="EMBL" id="LGRX02000859">
    <property type="protein sequence ID" value="KAK3287426.1"/>
    <property type="molecule type" value="Genomic_DNA"/>
</dbReference>
<proteinExistence type="predicted"/>
<dbReference type="Pfam" id="PF07727">
    <property type="entry name" value="RVT_2"/>
    <property type="match status" value="1"/>
</dbReference>
<evidence type="ECO:0000259" key="1">
    <source>
        <dbReference type="Pfam" id="PF07727"/>
    </source>
</evidence>
<dbReference type="Proteomes" id="UP001190700">
    <property type="component" value="Unassembled WGS sequence"/>
</dbReference>
<sequence length="317" mass="35556">MGLGEHFHMVLHTDVDSTMIADQTAKDFKQHGIEQRHGSSYLHGRQAQEEQAHRDVQAMTRALLRTSVLKVQAEEEACWISLGAYLDGKLGRLAALRSCPTLSALNAQYPPFTKVTVDAGLMEPEAATICARAVHAHTHPYCLALLTNFTYLDLPAGKVHFLVEHSWLYAQSEQAAVDDVCMLPDGVSEPKTYRQVLCAPDAAQWLEAMQAELEALVQVKKALLMVKEEDVPPRFKPLDMFLVLKVKLDKHRQLPKRKARFCAKGNKQDYHDTFAPCTQLSTVRVMIALALNLGLVVYHMDVETPFLNSCMDEDLYV</sequence>
<keyword evidence="3" id="KW-1185">Reference proteome</keyword>
<name>A0AAE0H066_9CHLO</name>